<evidence type="ECO:0000256" key="5">
    <source>
        <dbReference type="ARBA" id="ARBA00022692"/>
    </source>
</evidence>
<evidence type="ECO:0000256" key="7">
    <source>
        <dbReference type="ARBA" id="ARBA00022741"/>
    </source>
</evidence>
<evidence type="ECO:0000256" key="1">
    <source>
        <dbReference type="ARBA" id="ARBA00004167"/>
    </source>
</evidence>
<keyword evidence="12" id="KW-0325">Glycoprotein</keyword>
<dbReference type="GO" id="GO:0030247">
    <property type="term" value="F:polysaccharide binding"/>
    <property type="evidence" value="ECO:0007669"/>
    <property type="project" value="InterPro"/>
</dbReference>
<keyword evidence="9 15" id="KW-0067">ATP-binding</keyword>
<dbReference type="Proteomes" id="UP000813463">
    <property type="component" value="Chromosome 1"/>
</dbReference>
<keyword evidence="6 18" id="KW-0732">Signal</keyword>
<evidence type="ECO:0000259" key="19">
    <source>
        <dbReference type="PROSITE" id="PS50011"/>
    </source>
</evidence>
<feature type="signal peptide" evidence="18">
    <location>
        <begin position="1"/>
        <end position="27"/>
    </location>
</feature>
<dbReference type="Pfam" id="PF00069">
    <property type="entry name" value="Pkinase"/>
    <property type="match status" value="1"/>
</dbReference>
<keyword evidence="5 17" id="KW-0812">Transmembrane</keyword>
<dbReference type="InterPro" id="IPR000719">
    <property type="entry name" value="Prot_kinase_dom"/>
</dbReference>
<feature type="compositionally biased region" description="Polar residues" evidence="16">
    <location>
        <begin position="294"/>
        <end position="310"/>
    </location>
</feature>
<keyword evidence="7 15" id="KW-0547">Nucleotide-binding</keyword>
<evidence type="ECO:0000256" key="8">
    <source>
        <dbReference type="ARBA" id="ARBA00022777"/>
    </source>
</evidence>
<name>A0A9R0J739_SPIOL</name>
<evidence type="ECO:0000256" key="3">
    <source>
        <dbReference type="ARBA" id="ARBA00022527"/>
    </source>
</evidence>
<dbReference type="Gene3D" id="3.30.200.20">
    <property type="entry name" value="Phosphorylase Kinase, domain 1"/>
    <property type="match status" value="1"/>
</dbReference>
<keyword evidence="11 17" id="KW-0472">Membrane</keyword>
<keyword evidence="20" id="KW-1185">Reference proteome</keyword>
<keyword evidence="8" id="KW-0418">Kinase</keyword>
<dbReference type="InterPro" id="IPR008271">
    <property type="entry name" value="Ser/Thr_kinase_AS"/>
</dbReference>
<evidence type="ECO:0000256" key="2">
    <source>
        <dbReference type="ARBA" id="ARBA00012513"/>
    </source>
</evidence>
<dbReference type="EC" id="2.7.11.1" evidence="2"/>
<dbReference type="PANTHER" id="PTHR46008:SF2">
    <property type="entry name" value="LEAF RUST 10 DISEASE-RESISTANCE LOCUS RECEPTOR-LIKE PROTEIN KINASE-LIKE 1.4"/>
    <property type="match status" value="1"/>
</dbReference>
<keyword evidence="4" id="KW-0808">Transferase</keyword>
<evidence type="ECO:0000256" key="13">
    <source>
        <dbReference type="ARBA" id="ARBA00047899"/>
    </source>
</evidence>
<dbReference type="Pfam" id="PF14380">
    <property type="entry name" value="WAK_assoc"/>
    <property type="match status" value="1"/>
</dbReference>
<proteinExistence type="predicted"/>
<dbReference type="Gene3D" id="1.10.510.10">
    <property type="entry name" value="Transferase(Phosphotransferase) domain 1"/>
    <property type="match status" value="1"/>
</dbReference>
<evidence type="ECO:0000256" key="16">
    <source>
        <dbReference type="SAM" id="MobiDB-lite"/>
    </source>
</evidence>
<comment type="catalytic activity">
    <reaction evidence="14">
        <text>L-seryl-[protein] + ATP = O-phospho-L-seryl-[protein] + ADP + H(+)</text>
        <dbReference type="Rhea" id="RHEA:17989"/>
        <dbReference type="Rhea" id="RHEA-COMP:9863"/>
        <dbReference type="Rhea" id="RHEA-COMP:11604"/>
        <dbReference type="ChEBI" id="CHEBI:15378"/>
        <dbReference type="ChEBI" id="CHEBI:29999"/>
        <dbReference type="ChEBI" id="CHEBI:30616"/>
        <dbReference type="ChEBI" id="CHEBI:83421"/>
        <dbReference type="ChEBI" id="CHEBI:456216"/>
        <dbReference type="EC" id="2.7.11.1"/>
    </reaction>
</comment>
<keyword evidence="10 17" id="KW-1133">Transmembrane helix</keyword>
<dbReference type="PANTHER" id="PTHR46008">
    <property type="entry name" value="LEAF RUST 10 DISEASE-RESISTANCE LOCUS RECEPTOR-LIKE PROTEIN KINASE-LIKE 1.4"/>
    <property type="match status" value="1"/>
</dbReference>
<evidence type="ECO:0000256" key="14">
    <source>
        <dbReference type="ARBA" id="ARBA00048679"/>
    </source>
</evidence>
<gene>
    <name evidence="21" type="primary">LOC110801598</name>
</gene>
<feature type="region of interest" description="Disordered" evidence="16">
    <location>
        <begin position="652"/>
        <end position="675"/>
    </location>
</feature>
<dbReference type="InterPro" id="IPR025287">
    <property type="entry name" value="WAK_GUB"/>
</dbReference>
<comment type="catalytic activity">
    <reaction evidence="13">
        <text>L-threonyl-[protein] + ATP = O-phospho-L-threonyl-[protein] + ADP + H(+)</text>
        <dbReference type="Rhea" id="RHEA:46608"/>
        <dbReference type="Rhea" id="RHEA-COMP:11060"/>
        <dbReference type="Rhea" id="RHEA-COMP:11605"/>
        <dbReference type="ChEBI" id="CHEBI:15378"/>
        <dbReference type="ChEBI" id="CHEBI:30013"/>
        <dbReference type="ChEBI" id="CHEBI:30616"/>
        <dbReference type="ChEBI" id="CHEBI:61977"/>
        <dbReference type="ChEBI" id="CHEBI:456216"/>
        <dbReference type="EC" id="2.7.11.1"/>
    </reaction>
</comment>
<evidence type="ECO:0000256" key="18">
    <source>
        <dbReference type="SAM" id="SignalP"/>
    </source>
</evidence>
<evidence type="ECO:0000256" key="10">
    <source>
        <dbReference type="ARBA" id="ARBA00022989"/>
    </source>
</evidence>
<organism evidence="20 21">
    <name type="scientific">Spinacia oleracea</name>
    <name type="common">Spinach</name>
    <dbReference type="NCBI Taxonomy" id="3562"/>
    <lineage>
        <taxon>Eukaryota</taxon>
        <taxon>Viridiplantae</taxon>
        <taxon>Streptophyta</taxon>
        <taxon>Embryophyta</taxon>
        <taxon>Tracheophyta</taxon>
        <taxon>Spermatophyta</taxon>
        <taxon>Magnoliopsida</taxon>
        <taxon>eudicotyledons</taxon>
        <taxon>Gunneridae</taxon>
        <taxon>Pentapetalae</taxon>
        <taxon>Caryophyllales</taxon>
        <taxon>Chenopodiaceae</taxon>
        <taxon>Chenopodioideae</taxon>
        <taxon>Anserineae</taxon>
        <taxon>Spinacia</taxon>
    </lineage>
</organism>
<feature type="chain" id="PRO_5040458485" description="non-specific serine/threonine protein kinase" evidence="18">
    <location>
        <begin position="28"/>
        <end position="675"/>
    </location>
</feature>
<evidence type="ECO:0000256" key="9">
    <source>
        <dbReference type="ARBA" id="ARBA00022840"/>
    </source>
</evidence>
<evidence type="ECO:0000256" key="15">
    <source>
        <dbReference type="PROSITE-ProRule" id="PRU10141"/>
    </source>
</evidence>
<evidence type="ECO:0000256" key="4">
    <source>
        <dbReference type="ARBA" id="ARBA00022679"/>
    </source>
</evidence>
<dbReference type="GeneID" id="110801598"/>
<evidence type="ECO:0000313" key="20">
    <source>
        <dbReference type="Proteomes" id="UP000813463"/>
    </source>
</evidence>
<evidence type="ECO:0000256" key="12">
    <source>
        <dbReference type="ARBA" id="ARBA00023180"/>
    </source>
</evidence>
<sequence length="675" mass="76310">MMFSAESSFFPFIIILLLIQLHKSVEANEYEVCRETFVCRNVSLSYPFYDGLIRPAYCGYPGFQLDCSEEYDTPEIFVTTTAEKYRVLQMNSTSQTVSVARNDFWTNYCPDRLFNTTLNYTRYRYPDVVDNFTLYYECPSPDRPATPTSSEIRFYCENINPTLSLGYFMIDDNDAPPTPCRSNIIVPLNRSIEEITNYPSLQRAFRTGYELEYIAENESCDICRASSGECGYDINQTRFACHHGNSSTKKIVIGVSVVGGTLLVAALLCCSIFAVRRRKQSLAQAQSKGLGPSYPSTGLPSSNEFRSSQGYTTSPSTYLSQSLPSYPSSKSDFENSADVLGVKIFSYNELEEATQQFHESQELGDGGFGTVYYGKLNDGQLVAVKRLYENSCRHMGQFLNEINILARLRHKNLVTLYGCTSRKSRELLLVYEYIPNGTVADHLHGKLRSNVLPWFTRLNIAVETAEALSFLHENDVIHRDVKTTNILLENSFRVKVADFGLSRLFPNNVTHVSTAPQGTPGYVDPEYYQCYQLTEKSDVYSFGVVLAELLSSKVAVDITRHRHDINLANMAVDRIQKHAFDELIDPELGFEKDCLAQKMVKLVAEVAFQCLQQEKDARPSMKEVLESLKGIKREMENTQKQVVVDIHESDDDIGLLKNVPPPLSPETEVSNKSIR</sequence>
<evidence type="ECO:0000256" key="6">
    <source>
        <dbReference type="ARBA" id="ARBA00022729"/>
    </source>
</evidence>
<dbReference type="GO" id="GO:0005524">
    <property type="term" value="F:ATP binding"/>
    <property type="evidence" value="ECO:0007669"/>
    <property type="project" value="UniProtKB-UniRule"/>
</dbReference>
<keyword evidence="3" id="KW-0723">Serine/threonine-protein kinase</keyword>
<feature type="transmembrane region" description="Helical" evidence="17">
    <location>
        <begin position="251"/>
        <end position="275"/>
    </location>
</feature>
<dbReference type="Pfam" id="PF13947">
    <property type="entry name" value="GUB_WAK_bind"/>
    <property type="match status" value="1"/>
</dbReference>
<dbReference type="RefSeq" id="XP_021862648.1">
    <property type="nucleotide sequence ID" value="XM_022006956.2"/>
</dbReference>
<dbReference type="PROSITE" id="PS00108">
    <property type="entry name" value="PROTEIN_KINASE_ST"/>
    <property type="match status" value="1"/>
</dbReference>
<dbReference type="SMART" id="SM00220">
    <property type="entry name" value="S_TKc"/>
    <property type="match status" value="1"/>
</dbReference>
<dbReference type="SUPFAM" id="SSF56112">
    <property type="entry name" value="Protein kinase-like (PK-like)"/>
    <property type="match status" value="1"/>
</dbReference>
<evidence type="ECO:0000256" key="11">
    <source>
        <dbReference type="ARBA" id="ARBA00023136"/>
    </source>
</evidence>
<dbReference type="AlphaFoldDB" id="A0A9R0J739"/>
<dbReference type="FunFam" id="3.30.200.20:FF:000162">
    <property type="entry name" value="Adenine nucleotide alpha hydrolase-like domain kinase"/>
    <property type="match status" value="1"/>
</dbReference>
<dbReference type="InterPro" id="IPR017441">
    <property type="entry name" value="Protein_kinase_ATP_BS"/>
</dbReference>
<dbReference type="FunFam" id="1.10.510.10:FF:000161">
    <property type="entry name" value="Wall-associated receptor kinase-like 20"/>
    <property type="match status" value="1"/>
</dbReference>
<dbReference type="GO" id="GO:0005886">
    <property type="term" value="C:plasma membrane"/>
    <property type="evidence" value="ECO:0007669"/>
    <property type="project" value="UniProtKB-ARBA"/>
</dbReference>
<comment type="subcellular location">
    <subcellularLocation>
        <location evidence="1">Membrane</location>
        <topology evidence="1">Single-pass membrane protein</topology>
    </subcellularLocation>
</comment>
<reference evidence="21" key="2">
    <citation type="submission" date="2025-08" db="UniProtKB">
        <authorList>
            <consortium name="RefSeq"/>
        </authorList>
    </citation>
    <scope>IDENTIFICATION</scope>
    <source>
        <tissue evidence="21">Leaf</tissue>
    </source>
</reference>
<dbReference type="PROSITE" id="PS00107">
    <property type="entry name" value="PROTEIN_KINASE_ATP"/>
    <property type="match status" value="1"/>
</dbReference>
<evidence type="ECO:0000313" key="21">
    <source>
        <dbReference type="RefSeq" id="XP_021862648.1"/>
    </source>
</evidence>
<dbReference type="InterPro" id="IPR011009">
    <property type="entry name" value="Kinase-like_dom_sf"/>
</dbReference>
<reference evidence="20" key="1">
    <citation type="journal article" date="2021" name="Nat. Commun.">
        <title>Genomic analyses provide insights into spinach domestication and the genetic basis of agronomic traits.</title>
        <authorList>
            <person name="Cai X."/>
            <person name="Sun X."/>
            <person name="Xu C."/>
            <person name="Sun H."/>
            <person name="Wang X."/>
            <person name="Ge C."/>
            <person name="Zhang Z."/>
            <person name="Wang Q."/>
            <person name="Fei Z."/>
            <person name="Jiao C."/>
            <person name="Wang Q."/>
        </authorList>
    </citation>
    <scope>NUCLEOTIDE SEQUENCE [LARGE SCALE GENOMIC DNA]</scope>
    <source>
        <strain evidence="20">cv. Varoflay</strain>
    </source>
</reference>
<feature type="region of interest" description="Disordered" evidence="16">
    <location>
        <begin position="286"/>
        <end position="318"/>
    </location>
</feature>
<evidence type="ECO:0000256" key="17">
    <source>
        <dbReference type="SAM" id="Phobius"/>
    </source>
</evidence>
<feature type="binding site" evidence="15">
    <location>
        <position position="385"/>
    </location>
    <ligand>
        <name>ATP</name>
        <dbReference type="ChEBI" id="CHEBI:30616"/>
    </ligand>
</feature>
<dbReference type="PROSITE" id="PS50011">
    <property type="entry name" value="PROTEIN_KINASE_DOM"/>
    <property type="match status" value="1"/>
</dbReference>
<protein>
    <recommendedName>
        <fullName evidence="2">non-specific serine/threonine protein kinase</fullName>
        <ecNumber evidence="2">2.7.11.1</ecNumber>
    </recommendedName>
</protein>
<dbReference type="GO" id="GO:0004674">
    <property type="term" value="F:protein serine/threonine kinase activity"/>
    <property type="evidence" value="ECO:0007669"/>
    <property type="project" value="UniProtKB-KW"/>
</dbReference>
<accession>A0A9R0J739</accession>
<dbReference type="CDD" id="cd14066">
    <property type="entry name" value="STKc_IRAK"/>
    <property type="match status" value="1"/>
</dbReference>
<feature type="domain" description="Protein kinase" evidence="19">
    <location>
        <begin position="357"/>
        <end position="631"/>
    </location>
</feature>
<dbReference type="InterPro" id="IPR032872">
    <property type="entry name" value="WAK_assoc_C"/>
</dbReference>